<proteinExistence type="predicted"/>
<accession>A0ACC2K2L8</accession>
<sequence length="199" mass="22617">MKTWAVRFNSSKGLTTLKEIRQELNKMAGDSRSVDRAVQKKTSIEHFRDSWIRKILRFRAGLNTKFVKFKNDYLYSSASEDDKDNTEGQRVKKAAVKSPAEKTKKKQKSVKCNRSIPEDESMHPPTEEPTTEEAPDVAKWDFPLEPESVEGHTSTPADNINEPDVVDIFSTPRQHATTSQAIIVSPTRASIDSLVWRLK</sequence>
<evidence type="ECO:0000313" key="2">
    <source>
        <dbReference type="Proteomes" id="UP001234297"/>
    </source>
</evidence>
<dbReference type="Proteomes" id="UP001234297">
    <property type="component" value="Chromosome 12"/>
</dbReference>
<reference evidence="1 2" key="1">
    <citation type="journal article" date="2022" name="Hortic Res">
        <title>A haplotype resolved chromosomal level avocado genome allows analysis of novel avocado genes.</title>
        <authorList>
            <person name="Nath O."/>
            <person name="Fletcher S.J."/>
            <person name="Hayward A."/>
            <person name="Shaw L.M."/>
            <person name="Masouleh A.K."/>
            <person name="Furtado A."/>
            <person name="Henry R.J."/>
            <person name="Mitter N."/>
        </authorList>
    </citation>
    <scope>NUCLEOTIDE SEQUENCE [LARGE SCALE GENOMIC DNA]</scope>
    <source>
        <strain evidence="2">cv. Hass</strain>
    </source>
</reference>
<comment type="caution">
    <text evidence="1">The sequence shown here is derived from an EMBL/GenBank/DDBJ whole genome shotgun (WGS) entry which is preliminary data.</text>
</comment>
<name>A0ACC2K2L8_PERAE</name>
<protein>
    <submittedName>
        <fullName evidence="1">Uncharacterized protein</fullName>
    </submittedName>
</protein>
<organism evidence="1 2">
    <name type="scientific">Persea americana</name>
    <name type="common">Avocado</name>
    <dbReference type="NCBI Taxonomy" id="3435"/>
    <lineage>
        <taxon>Eukaryota</taxon>
        <taxon>Viridiplantae</taxon>
        <taxon>Streptophyta</taxon>
        <taxon>Embryophyta</taxon>
        <taxon>Tracheophyta</taxon>
        <taxon>Spermatophyta</taxon>
        <taxon>Magnoliopsida</taxon>
        <taxon>Magnoliidae</taxon>
        <taxon>Laurales</taxon>
        <taxon>Lauraceae</taxon>
        <taxon>Persea</taxon>
    </lineage>
</organism>
<keyword evidence="2" id="KW-1185">Reference proteome</keyword>
<evidence type="ECO:0000313" key="1">
    <source>
        <dbReference type="EMBL" id="KAJ8615354.1"/>
    </source>
</evidence>
<gene>
    <name evidence="1" type="ORF">MRB53_034726</name>
</gene>
<dbReference type="EMBL" id="CM056820">
    <property type="protein sequence ID" value="KAJ8615354.1"/>
    <property type="molecule type" value="Genomic_DNA"/>
</dbReference>